<dbReference type="Proteomes" id="UP000664859">
    <property type="component" value="Unassembled WGS sequence"/>
</dbReference>
<accession>A0A836CL39</accession>
<sequence length="444" mass="47358">MKWSGGGVDKDATVRRLAEPESTIKLRCAAKVKQARSETGKAKARATAAAIDAAASAKAEKLFRKLYHNAAKSHAAEMAQRDIAAAAAATATAAATAAAAASAAEAATLRGRLGAAILAQTAATERANAADGRVRNAIAVISKLDSALAASRDGTAVCVRREQRERVTAVFKEAAACAQERIAAAAARQMEIKLAAAEAQLRVCKDREGRLVLQKWNLQDALAAEKEAHAAEVQRADRLRNETAVCVRREQRERVRAVFEDAAACADMVGQLPPQSLHVIHPTSRELRVCPELGPGVNVLHSERITLPEPARLLRSVLFRRSYVPVAKSSGNGGSVGALPCSSRRLAEHCMSLRLCMGRFLSRQLILQAPLLKDQATLTVFAHPQLRLHCRQLDLHLSGGGGGDALLLMVLSGFASRRTVASLSTPPPDHFIRKPTLVPAPPSW</sequence>
<feature type="coiled-coil region" evidence="1">
    <location>
        <begin position="187"/>
        <end position="242"/>
    </location>
</feature>
<evidence type="ECO:0000313" key="3">
    <source>
        <dbReference type="Proteomes" id="UP000664859"/>
    </source>
</evidence>
<keyword evidence="1" id="KW-0175">Coiled coil</keyword>
<dbReference type="AlphaFoldDB" id="A0A836CL39"/>
<comment type="caution">
    <text evidence="2">The sequence shown here is derived from an EMBL/GenBank/DDBJ whole genome shotgun (WGS) entry which is preliminary data.</text>
</comment>
<gene>
    <name evidence="2" type="ORF">JKP88DRAFT_252903</name>
</gene>
<organism evidence="2 3">
    <name type="scientific">Tribonema minus</name>
    <dbReference type="NCBI Taxonomy" id="303371"/>
    <lineage>
        <taxon>Eukaryota</taxon>
        <taxon>Sar</taxon>
        <taxon>Stramenopiles</taxon>
        <taxon>Ochrophyta</taxon>
        <taxon>PX clade</taxon>
        <taxon>Xanthophyceae</taxon>
        <taxon>Tribonematales</taxon>
        <taxon>Tribonemataceae</taxon>
        <taxon>Tribonema</taxon>
    </lineage>
</organism>
<proteinExistence type="predicted"/>
<evidence type="ECO:0000256" key="1">
    <source>
        <dbReference type="SAM" id="Coils"/>
    </source>
</evidence>
<reference evidence="2" key="1">
    <citation type="submission" date="2021-02" db="EMBL/GenBank/DDBJ databases">
        <title>First Annotated Genome of the Yellow-green Alga Tribonema minus.</title>
        <authorList>
            <person name="Mahan K.M."/>
        </authorList>
    </citation>
    <scope>NUCLEOTIDE SEQUENCE</scope>
    <source>
        <strain evidence="2">UTEX B ZZ1240</strain>
    </source>
</reference>
<protein>
    <submittedName>
        <fullName evidence="2">Uncharacterized protein</fullName>
    </submittedName>
</protein>
<dbReference type="EMBL" id="JAFCMP010000051">
    <property type="protein sequence ID" value="KAG5189399.1"/>
    <property type="molecule type" value="Genomic_DNA"/>
</dbReference>
<keyword evidence="3" id="KW-1185">Reference proteome</keyword>
<name>A0A836CL39_9STRA</name>
<evidence type="ECO:0000313" key="2">
    <source>
        <dbReference type="EMBL" id="KAG5189399.1"/>
    </source>
</evidence>